<feature type="non-terminal residue" evidence="1">
    <location>
        <position position="1"/>
    </location>
</feature>
<dbReference type="AlphaFoldDB" id="A0A564Y5S3"/>
<protein>
    <submittedName>
        <fullName evidence="1">Uncharacterized protein</fullName>
    </submittedName>
</protein>
<reference evidence="1 2" key="1">
    <citation type="submission" date="2019-07" db="EMBL/GenBank/DDBJ databases">
        <authorList>
            <person name="Jastrzebski P J."/>
            <person name="Paukszto L."/>
            <person name="Jastrzebski P J."/>
        </authorList>
    </citation>
    <scope>NUCLEOTIDE SEQUENCE [LARGE SCALE GENOMIC DNA]</scope>
    <source>
        <strain evidence="1 2">WMS-il1</strain>
    </source>
</reference>
<proteinExistence type="predicted"/>
<name>A0A564Y5S3_HYMDI</name>
<evidence type="ECO:0000313" key="2">
    <source>
        <dbReference type="Proteomes" id="UP000321570"/>
    </source>
</evidence>
<keyword evidence="2" id="KW-1185">Reference proteome</keyword>
<sequence length="49" mass="5576">SRESRVRLNILESADVLLIARRSSAVVCAEVLPDNQRPLFLQRGVDHIY</sequence>
<organism evidence="1 2">
    <name type="scientific">Hymenolepis diminuta</name>
    <name type="common">Rat tapeworm</name>
    <dbReference type="NCBI Taxonomy" id="6216"/>
    <lineage>
        <taxon>Eukaryota</taxon>
        <taxon>Metazoa</taxon>
        <taxon>Spiralia</taxon>
        <taxon>Lophotrochozoa</taxon>
        <taxon>Platyhelminthes</taxon>
        <taxon>Cestoda</taxon>
        <taxon>Eucestoda</taxon>
        <taxon>Cyclophyllidea</taxon>
        <taxon>Hymenolepididae</taxon>
        <taxon>Hymenolepis</taxon>
    </lineage>
</organism>
<accession>A0A564Y5S3</accession>
<dbReference type="Proteomes" id="UP000321570">
    <property type="component" value="Unassembled WGS sequence"/>
</dbReference>
<gene>
    <name evidence="1" type="ORF">WMSIL1_LOCUS3202</name>
</gene>
<dbReference type="EMBL" id="CABIJS010000089">
    <property type="protein sequence ID" value="VUZ42632.1"/>
    <property type="molecule type" value="Genomic_DNA"/>
</dbReference>
<evidence type="ECO:0000313" key="1">
    <source>
        <dbReference type="EMBL" id="VUZ42632.1"/>
    </source>
</evidence>